<dbReference type="AlphaFoldDB" id="A0A9N9HGY3"/>
<dbReference type="Proteomes" id="UP000789396">
    <property type="component" value="Unassembled WGS sequence"/>
</dbReference>
<evidence type="ECO:0000313" key="3">
    <source>
        <dbReference type="Proteomes" id="UP000789396"/>
    </source>
</evidence>
<proteinExistence type="predicted"/>
<dbReference type="EMBL" id="CAJVPZ010017338">
    <property type="protein sequence ID" value="CAG8679870.1"/>
    <property type="molecule type" value="Genomic_DNA"/>
</dbReference>
<sequence>EKESLKKRQEHLSSDQNRRLQKRVTETTQEHESRLARDRERKCHKARTNANLQQELE</sequence>
<dbReference type="OrthoDB" id="2471252at2759"/>
<feature type="compositionally biased region" description="Polar residues" evidence="1">
    <location>
        <begin position="48"/>
        <end position="57"/>
    </location>
</feature>
<accession>A0A9N9HGY3</accession>
<comment type="caution">
    <text evidence="2">The sequence shown here is derived from an EMBL/GenBank/DDBJ whole genome shotgun (WGS) entry which is preliminary data.</text>
</comment>
<reference evidence="2" key="1">
    <citation type="submission" date="2021-06" db="EMBL/GenBank/DDBJ databases">
        <authorList>
            <person name="Kallberg Y."/>
            <person name="Tangrot J."/>
            <person name="Rosling A."/>
        </authorList>
    </citation>
    <scope>NUCLEOTIDE SEQUENCE</scope>
    <source>
        <strain evidence="2">IN212</strain>
    </source>
</reference>
<name>A0A9N9HGY3_9GLOM</name>
<gene>
    <name evidence="2" type="ORF">RFULGI_LOCUS9569</name>
</gene>
<feature type="region of interest" description="Disordered" evidence="1">
    <location>
        <begin position="1"/>
        <end position="57"/>
    </location>
</feature>
<feature type="non-terminal residue" evidence="2">
    <location>
        <position position="1"/>
    </location>
</feature>
<evidence type="ECO:0000313" key="2">
    <source>
        <dbReference type="EMBL" id="CAG8679870.1"/>
    </source>
</evidence>
<feature type="compositionally biased region" description="Basic and acidic residues" evidence="1">
    <location>
        <begin position="1"/>
        <end position="41"/>
    </location>
</feature>
<keyword evidence="3" id="KW-1185">Reference proteome</keyword>
<protein>
    <submittedName>
        <fullName evidence="2">5548_t:CDS:1</fullName>
    </submittedName>
</protein>
<organism evidence="2 3">
    <name type="scientific">Racocetra fulgida</name>
    <dbReference type="NCBI Taxonomy" id="60492"/>
    <lineage>
        <taxon>Eukaryota</taxon>
        <taxon>Fungi</taxon>
        <taxon>Fungi incertae sedis</taxon>
        <taxon>Mucoromycota</taxon>
        <taxon>Glomeromycotina</taxon>
        <taxon>Glomeromycetes</taxon>
        <taxon>Diversisporales</taxon>
        <taxon>Gigasporaceae</taxon>
        <taxon>Racocetra</taxon>
    </lineage>
</organism>
<evidence type="ECO:0000256" key="1">
    <source>
        <dbReference type="SAM" id="MobiDB-lite"/>
    </source>
</evidence>